<accession>A0AAE0BUG9</accession>
<evidence type="ECO:0000313" key="1">
    <source>
        <dbReference type="EMBL" id="KAK3242448.1"/>
    </source>
</evidence>
<proteinExistence type="predicted"/>
<dbReference type="EMBL" id="LGRX02033168">
    <property type="protein sequence ID" value="KAK3242448.1"/>
    <property type="molecule type" value="Genomic_DNA"/>
</dbReference>
<name>A0AAE0BUG9_9CHLO</name>
<dbReference type="AlphaFoldDB" id="A0AAE0BUG9"/>
<protein>
    <submittedName>
        <fullName evidence="1">Uncharacterized protein</fullName>
    </submittedName>
</protein>
<sequence length="144" mass="16220">MAEVQESLSSLQTYPSGVITDTLMWDQKEYKFRVLVETVRAHWSLMEKLIIRHTERNNLRERLQDRCAEVSSGRRAAPLLLLSDLACKANKVYPVTDGEGGPGEVFTCNAAAQEYLHLGEVRVMLSACRTAEKALEALDMYGTR</sequence>
<gene>
    <name evidence="1" type="ORF">CYMTET_47864</name>
</gene>
<dbReference type="Proteomes" id="UP001190700">
    <property type="component" value="Unassembled WGS sequence"/>
</dbReference>
<evidence type="ECO:0000313" key="2">
    <source>
        <dbReference type="Proteomes" id="UP001190700"/>
    </source>
</evidence>
<comment type="caution">
    <text evidence="1">The sequence shown here is derived from an EMBL/GenBank/DDBJ whole genome shotgun (WGS) entry which is preliminary data.</text>
</comment>
<reference evidence="1 2" key="1">
    <citation type="journal article" date="2015" name="Genome Biol. Evol.">
        <title>Comparative Genomics of a Bacterivorous Green Alga Reveals Evolutionary Causalities and Consequences of Phago-Mixotrophic Mode of Nutrition.</title>
        <authorList>
            <person name="Burns J.A."/>
            <person name="Paasch A."/>
            <person name="Narechania A."/>
            <person name="Kim E."/>
        </authorList>
    </citation>
    <scope>NUCLEOTIDE SEQUENCE [LARGE SCALE GENOMIC DNA]</scope>
    <source>
        <strain evidence="1 2">PLY_AMNH</strain>
    </source>
</reference>
<organism evidence="1 2">
    <name type="scientific">Cymbomonas tetramitiformis</name>
    <dbReference type="NCBI Taxonomy" id="36881"/>
    <lineage>
        <taxon>Eukaryota</taxon>
        <taxon>Viridiplantae</taxon>
        <taxon>Chlorophyta</taxon>
        <taxon>Pyramimonadophyceae</taxon>
        <taxon>Pyramimonadales</taxon>
        <taxon>Pyramimonadaceae</taxon>
        <taxon>Cymbomonas</taxon>
    </lineage>
</organism>
<keyword evidence="2" id="KW-1185">Reference proteome</keyword>